<dbReference type="PANTHER" id="PTHR38657:SF1">
    <property type="entry name" value="SLR1343 PROTEIN"/>
    <property type="match status" value="1"/>
</dbReference>
<dbReference type="Gene3D" id="1.10.579.10">
    <property type="entry name" value="DNA Cyclobutane Dipyrimidine Photolyase, subunit A, domain 3"/>
    <property type="match status" value="1"/>
</dbReference>
<feature type="region of interest" description="Disordered" evidence="1">
    <location>
        <begin position="177"/>
        <end position="204"/>
    </location>
</feature>
<keyword evidence="2" id="KW-0456">Lyase</keyword>
<dbReference type="Proteomes" id="UP000279306">
    <property type="component" value="Chromosome"/>
</dbReference>
<reference evidence="2 3" key="1">
    <citation type="submission" date="2018-12" db="EMBL/GenBank/DDBJ databases">
        <authorList>
            <consortium name="Pathogen Informatics"/>
        </authorList>
    </citation>
    <scope>NUCLEOTIDE SEQUENCE [LARGE SCALE GENOMIC DNA]</scope>
    <source>
        <strain evidence="2 3">NCTC10437</strain>
    </source>
</reference>
<dbReference type="InterPro" id="IPR014729">
    <property type="entry name" value="Rossmann-like_a/b/a_fold"/>
</dbReference>
<dbReference type="Pfam" id="PF04244">
    <property type="entry name" value="DPRP"/>
    <property type="match status" value="1"/>
</dbReference>
<gene>
    <name evidence="2" type="ORF">NCTC10437_03118</name>
</gene>
<dbReference type="STRING" id="1791.GCA_001049355_01256"/>
<proteinExistence type="predicted"/>
<dbReference type="Gene3D" id="3.40.50.620">
    <property type="entry name" value="HUPs"/>
    <property type="match status" value="1"/>
</dbReference>
<feature type="region of interest" description="Disordered" evidence="1">
    <location>
        <begin position="1"/>
        <end position="20"/>
    </location>
</feature>
<dbReference type="OrthoDB" id="5288100at2"/>
<dbReference type="Gene3D" id="1.25.40.80">
    <property type="match status" value="1"/>
</dbReference>
<evidence type="ECO:0000313" key="2">
    <source>
        <dbReference type="EMBL" id="VEG55666.1"/>
    </source>
</evidence>
<dbReference type="KEGG" id="mauu:NCTC10437_03118"/>
<dbReference type="Gene3D" id="1.10.10.1710">
    <property type="entry name" value="Deoxyribodipyrimidine photolyase-related"/>
    <property type="match status" value="1"/>
</dbReference>
<protein>
    <submittedName>
        <fullName evidence="2">Deoxyribodipyrimidine photolyase-related protein</fullName>
    </submittedName>
</protein>
<accession>A0A448IT87</accession>
<dbReference type="InterPro" id="IPR036134">
    <property type="entry name" value="Crypto/Photolyase_FAD-like_sf"/>
</dbReference>
<dbReference type="EMBL" id="LR134356">
    <property type="protein sequence ID" value="VEG55666.1"/>
    <property type="molecule type" value="Genomic_DNA"/>
</dbReference>
<dbReference type="PANTHER" id="PTHR38657">
    <property type="entry name" value="SLR1343 PROTEIN"/>
    <property type="match status" value="1"/>
</dbReference>
<feature type="compositionally biased region" description="Basic and acidic residues" evidence="1">
    <location>
        <begin position="181"/>
        <end position="191"/>
    </location>
</feature>
<name>A0A448IT87_MYCAU</name>
<evidence type="ECO:0000313" key="3">
    <source>
        <dbReference type="Proteomes" id="UP000279306"/>
    </source>
</evidence>
<dbReference type="SUPFAM" id="SSF48173">
    <property type="entry name" value="Cryptochrome/photolyase FAD-binding domain"/>
    <property type="match status" value="1"/>
</dbReference>
<dbReference type="RefSeq" id="WP_048631173.1">
    <property type="nucleotide sequence ID" value="NZ_CVQQ01000002.1"/>
</dbReference>
<dbReference type="InterPro" id="IPR007357">
    <property type="entry name" value="PhrB-like"/>
</dbReference>
<sequence>MVVTGASKSPRAGTSEGVTTTRDDTPLWLFADQLGPAVYGGEHSHREVLLIEATSALAKRRYHRQKLHLVMSGLRHADRDLGDRATLMKADTYTDALRRFNRPVLVHEPTSHAAEKFVHRLREDGLVADVLPTPTFALPRKDFAEWAGERTRFRMEDFYRDQRRRFGVLMDGSDPVGNRWNYDEDNREPPPKKQSTLEVPAPYKPREDDIDEQVRRDLDQMNLDTVGQDGPRLFAVTPVEAKRALARFIDHRLPLFGRYEDAIMGDDWAMSHSLLSVPLNLGVLHPLDAVEAAEQAYRDKKAPLAAVEGFIRQILGWREYMWHLYWHFGPDYTEKNELKARTHLPDWWADLDADAVTAQCLHHALAGVRDRGWTHHIQRLMVLGSHALQRGYRPDELTDWFATAFVDGFRWVMPTNVVGMSQHADGGLLATKPYTSGGAYINKMSDHCGDCAFDPKKRVGDDACPFTAGYWAFTHRHRDLLAKNMRTRRAVSSMDRLNDLGAVLEQESARDRF</sequence>
<dbReference type="AlphaFoldDB" id="A0A448IT87"/>
<dbReference type="InterPro" id="IPR052551">
    <property type="entry name" value="UV-DNA_repair_photolyase"/>
</dbReference>
<evidence type="ECO:0000256" key="1">
    <source>
        <dbReference type="SAM" id="MobiDB-lite"/>
    </source>
</evidence>
<keyword evidence="3" id="KW-1185">Reference proteome</keyword>
<organism evidence="2 3">
    <name type="scientific">Mycolicibacterium aurum</name>
    <name type="common">Mycobacterium aurum</name>
    <dbReference type="NCBI Taxonomy" id="1791"/>
    <lineage>
        <taxon>Bacteria</taxon>
        <taxon>Bacillati</taxon>
        <taxon>Actinomycetota</taxon>
        <taxon>Actinomycetes</taxon>
        <taxon>Mycobacteriales</taxon>
        <taxon>Mycobacteriaceae</taxon>
        <taxon>Mycolicibacterium</taxon>
    </lineage>
</organism>
<dbReference type="GO" id="GO:0016829">
    <property type="term" value="F:lyase activity"/>
    <property type="evidence" value="ECO:0007669"/>
    <property type="project" value="UniProtKB-KW"/>
</dbReference>